<organism evidence="1 2">
    <name type="scientific">Protaetiibacter mangrovi</name>
    <dbReference type="NCBI Taxonomy" id="2970926"/>
    <lineage>
        <taxon>Bacteria</taxon>
        <taxon>Bacillati</taxon>
        <taxon>Actinomycetota</taxon>
        <taxon>Actinomycetes</taxon>
        <taxon>Micrococcales</taxon>
        <taxon>Microbacteriaceae</taxon>
        <taxon>Protaetiibacter</taxon>
    </lineage>
</organism>
<evidence type="ECO:0000313" key="1">
    <source>
        <dbReference type="EMBL" id="MCS0499072.1"/>
    </source>
</evidence>
<dbReference type="RefSeq" id="WP_258798091.1">
    <property type="nucleotide sequence ID" value="NZ_JANTHX010000005.1"/>
</dbReference>
<accession>A0ABT1ZEE2</accession>
<evidence type="ECO:0000313" key="2">
    <source>
        <dbReference type="Proteomes" id="UP001205337"/>
    </source>
</evidence>
<evidence type="ECO:0008006" key="3">
    <source>
        <dbReference type="Google" id="ProtNLM"/>
    </source>
</evidence>
<comment type="caution">
    <text evidence="1">The sequence shown here is derived from an EMBL/GenBank/DDBJ whole genome shotgun (WGS) entry which is preliminary data.</text>
</comment>
<gene>
    <name evidence="1" type="ORF">NUH29_05850</name>
</gene>
<proteinExistence type="predicted"/>
<reference evidence="1 2" key="1">
    <citation type="submission" date="2022-08" db="EMBL/GenBank/DDBJ databases">
        <authorList>
            <person name="Li F."/>
        </authorList>
    </citation>
    <scope>NUCLEOTIDE SEQUENCE [LARGE SCALE GENOMIC DNA]</scope>
    <source>
        <strain evidence="1 2">10F1B-8-1</strain>
    </source>
</reference>
<name>A0ABT1ZEE2_9MICO</name>
<keyword evidence="2" id="KW-1185">Reference proteome</keyword>
<dbReference type="Proteomes" id="UP001205337">
    <property type="component" value="Unassembled WGS sequence"/>
</dbReference>
<protein>
    <recommendedName>
        <fullName evidence="3">DUF3060 domain-containing protein</fullName>
    </recommendedName>
</protein>
<dbReference type="PROSITE" id="PS51257">
    <property type="entry name" value="PROKAR_LIPOPROTEIN"/>
    <property type="match status" value="1"/>
</dbReference>
<dbReference type="EMBL" id="JANTHX010000005">
    <property type="protein sequence ID" value="MCS0499072.1"/>
    <property type="molecule type" value="Genomic_DNA"/>
</dbReference>
<sequence>MIGRIVAATTIVAVSSVLSGCAYWGSEEAICLRTMDAAVPDFVAAEVNAVVTDGGTVTVDGVYEGGTFECVLEGEPARFLRGSATTASGRIDVPPSEN</sequence>